<name>A0ACC0P1K9_RHOML</name>
<evidence type="ECO:0000313" key="1">
    <source>
        <dbReference type="EMBL" id="KAI8558623.1"/>
    </source>
</evidence>
<proteinExistence type="predicted"/>
<evidence type="ECO:0000313" key="2">
    <source>
        <dbReference type="Proteomes" id="UP001062846"/>
    </source>
</evidence>
<gene>
    <name evidence="1" type="ORF">RHMOL_Rhmol04G0110400</name>
</gene>
<sequence length="609" mass="66072">MNSDSETGYPHGSPKPRRPKSRDVSSRYLSQSSLSSPERKFDLPSPRQTLSPRQKPPRSSNDTRRQRSFGGSSDDDGLIRGLWPAPTPIKTSSSSKKLDTFGDYLGKERLKDLKIDNKNNKVKQNIENPLFEYEMTGAKIAKENHKSFFGGSMRLGFPRRSSPKTPASKSSYYSPNLSGNETGIAPGRFSVDETAFRRRSLGPASDTADSGSECSDVSSGYRSSFSGKTLGKNSSLGSFKSSTASARRSGVEVSSKYLQDLRAKTRVGTPDPNVPRAKTRVGMPDPNVPIPSSLDKSPSIRTSKSSAVYGSGPAAPKWAMSPGREVLPPVDSRGKPPPAFSNLRPKGKGVGDLLSKGLGLFKGKKSTAAAAEATGGGSAPVASAVVGGLAVGYGGGERVHELRLMDTRLIQWSFVNARGAFVNLSMTNKAESNFIGAWHSITKLQHSVVQKKLQLDKEKLEMKLNFILHSHIKSLEAWGDIQAQNLSAVRGAKDSFHSAICRVPLVDGAKVMDPHSAYLALQHSANLATSINSMLYPSSPTVAKTITLISELAKVVRQEKALLQEFLELLRIISTLEIQERSLKCSLIQIKRSQQQQQQQNIHHQQTAS</sequence>
<reference evidence="1" key="1">
    <citation type="submission" date="2022-02" db="EMBL/GenBank/DDBJ databases">
        <title>Plant Genome Project.</title>
        <authorList>
            <person name="Zhang R.-G."/>
        </authorList>
    </citation>
    <scope>NUCLEOTIDE SEQUENCE</scope>
    <source>
        <strain evidence="1">AT1</strain>
    </source>
</reference>
<protein>
    <submittedName>
        <fullName evidence="1">Uncharacterized protein</fullName>
    </submittedName>
</protein>
<organism evidence="1 2">
    <name type="scientific">Rhododendron molle</name>
    <name type="common">Chinese azalea</name>
    <name type="synonym">Azalea mollis</name>
    <dbReference type="NCBI Taxonomy" id="49168"/>
    <lineage>
        <taxon>Eukaryota</taxon>
        <taxon>Viridiplantae</taxon>
        <taxon>Streptophyta</taxon>
        <taxon>Embryophyta</taxon>
        <taxon>Tracheophyta</taxon>
        <taxon>Spermatophyta</taxon>
        <taxon>Magnoliopsida</taxon>
        <taxon>eudicotyledons</taxon>
        <taxon>Gunneridae</taxon>
        <taxon>Pentapetalae</taxon>
        <taxon>asterids</taxon>
        <taxon>Ericales</taxon>
        <taxon>Ericaceae</taxon>
        <taxon>Ericoideae</taxon>
        <taxon>Rhodoreae</taxon>
        <taxon>Rhododendron</taxon>
    </lineage>
</organism>
<keyword evidence="2" id="KW-1185">Reference proteome</keyword>
<dbReference type="Proteomes" id="UP001062846">
    <property type="component" value="Chromosome 4"/>
</dbReference>
<accession>A0ACC0P1K9</accession>
<comment type="caution">
    <text evidence="1">The sequence shown here is derived from an EMBL/GenBank/DDBJ whole genome shotgun (WGS) entry which is preliminary data.</text>
</comment>
<dbReference type="EMBL" id="CM046391">
    <property type="protein sequence ID" value="KAI8558623.1"/>
    <property type="molecule type" value="Genomic_DNA"/>
</dbReference>